<dbReference type="InterPro" id="IPR025066">
    <property type="entry name" value="CCDC174-like"/>
</dbReference>
<reference evidence="3 4" key="1">
    <citation type="submission" date="2024-02" db="EMBL/GenBank/DDBJ databases">
        <title>Discinaceae phylogenomics.</title>
        <authorList>
            <person name="Dirks A.C."/>
            <person name="James T.Y."/>
        </authorList>
    </citation>
    <scope>NUCLEOTIDE SEQUENCE [LARGE SCALE GENOMIC DNA]</scope>
    <source>
        <strain evidence="3 4">ACD0624</strain>
    </source>
</reference>
<proteinExistence type="predicted"/>
<name>A0ABR3GEF3_9PEZI</name>
<evidence type="ECO:0000313" key="3">
    <source>
        <dbReference type="EMBL" id="KAL0634342.1"/>
    </source>
</evidence>
<feature type="region of interest" description="Disordered" evidence="2">
    <location>
        <begin position="285"/>
        <end position="312"/>
    </location>
</feature>
<organism evidence="3 4">
    <name type="scientific">Discina gigas</name>
    <dbReference type="NCBI Taxonomy" id="1032678"/>
    <lineage>
        <taxon>Eukaryota</taxon>
        <taxon>Fungi</taxon>
        <taxon>Dikarya</taxon>
        <taxon>Ascomycota</taxon>
        <taxon>Pezizomycotina</taxon>
        <taxon>Pezizomycetes</taxon>
        <taxon>Pezizales</taxon>
        <taxon>Discinaceae</taxon>
        <taxon>Discina</taxon>
    </lineage>
</organism>
<dbReference type="EMBL" id="JBBBZM010000097">
    <property type="protein sequence ID" value="KAL0634342.1"/>
    <property type="molecule type" value="Genomic_DNA"/>
</dbReference>
<keyword evidence="4" id="KW-1185">Reference proteome</keyword>
<accession>A0ABR3GEF3</accession>
<feature type="compositionally biased region" description="Polar residues" evidence="2">
    <location>
        <begin position="59"/>
        <end position="69"/>
    </location>
</feature>
<evidence type="ECO:0000256" key="2">
    <source>
        <dbReference type="SAM" id="MobiDB-lite"/>
    </source>
</evidence>
<dbReference type="PANTHER" id="PTHR15885:SF1">
    <property type="entry name" value="COILED-COIL DOMAIN-CONTAINING PROTEIN 174"/>
    <property type="match status" value="1"/>
</dbReference>
<evidence type="ECO:0000256" key="1">
    <source>
        <dbReference type="ARBA" id="ARBA00023054"/>
    </source>
</evidence>
<feature type="region of interest" description="Disordered" evidence="2">
    <location>
        <begin position="120"/>
        <end position="162"/>
    </location>
</feature>
<feature type="region of interest" description="Disordered" evidence="2">
    <location>
        <begin position="42"/>
        <end position="104"/>
    </location>
</feature>
<dbReference type="PANTHER" id="PTHR15885">
    <property type="entry name" value="COILED-COIL DOMAIN-CONTAINING PROTEIN 174"/>
    <property type="match status" value="1"/>
</dbReference>
<keyword evidence="1" id="KW-0175">Coiled coil</keyword>
<protein>
    <submittedName>
        <fullName evidence="3">Uncharacterized protein</fullName>
    </submittedName>
</protein>
<comment type="caution">
    <text evidence="3">The sequence shown here is derived from an EMBL/GenBank/DDBJ whole genome shotgun (WGS) entry which is preliminary data.</text>
</comment>
<feature type="compositionally biased region" description="Acidic residues" evidence="2">
    <location>
        <begin position="146"/>
        <end position="162"/>
    </location>
</feature>
<feature type="region of interest" description="Disordered" evidence="2">
    <location>
        <begin position="1"/>
        <end position="24"/>
    </location>
</feature>
<feature type="compositionally biased region" description="Basic and acidic residues" evidence="2">
    <location>
        <begin position="134"/>
        <end position="145"/>
    </location>
</feature>
<gene>
    <name evidence="3" type="ORF">Q9L58_006746</name>
</gene>
<evidence type="ECO:0000313" key="4">
    <source>
        <dbReference type="Proteomes" id="UP001447188"/>
    </source>
</evidence>
<dbReference type="Pfam" id="PF13300">
    <property type="entry name" value="DUF4078"/>
    <property type="match status" value="1"/>
</dbReference>
<feature type="compositionally biased region" description="Basic and acidic residues" evidence="2">
    <location>
        <begin position="74"/>
        <end position="85"/>
    </location>
</feature>
<sequence>MASGSGLYGAPRPKSKSNDISLSSTSIHALSTEISLARSRLASTSISKSAPGRTRPSKTKSLFANSNKNVSKRAAKDLADDDRSYGGKTSEQLGGGISERDLARSKKRLKEKAKLYEAMKRGDFNDDNGEGLVDFDRKWAEHPSDEESDKDDDGAMEGDDGDEIMEYEDEFGRTRKAKKSYIEKEKRHEAAAKKALEEVQARDAVPEGLIIGNTIQTGAFATANFSAFPASSMLSSALPVEEEDDLETHYDANKEVRTKGVGFYQFSTNTKERAIEMEELVNERNRTADERKIAEEKKKKRREAVEARREEVKRRRRVKVGENWLEGFMGEIEVGGASREEGEKMTE</sequence>
<dbReference type="Proteomes" id="UP001447188">
    <property type="component" value="Unassembled WGS sequence"/>
</dbReference>